<feature type="compositionally biased region" description="Basic and acidic residues" evidence="1">
    <location>
        <begin position="131"/>
        <end position="145"/>
    </location>
</feature>
<evidence type="ECO:0000313" key="3">
    <source>
        <dbReference type="EMBL" id="TWT99126.1"/>
    </source>
</evidence>
<feature type="region of interest" description="Disordered" evidence="1">
    <location>
        <begin position="214"/>
        <end position="241"/>
    </location>
</feature>
<name>A0A5C6AIA5_9BACT</name>
<feature type="compositionally biased region" description="Low complexity" evidence="1">
    <location>
        <begin position="43"/>
        <end position="60"/>
    </location>
</feature>
<feature type="compositionally biased region" description="Basic and acidic residues" evidence="1">
    <location>
        <begin position="342"/>
        <end position="358"/>
    </location>
</feature>
<keyword evidence="2" id="KW-0732">Signal</keyword>
<feature type="compositionally biased region" description="Polar residues" evidence="1">
    <location>
        <begin position="149"/>
        <end position="158"/>
    </location>
</feature>
<accession>A0A5C6AIA5</accession>
<organism evidence="3 4">
    <name type="scientific">Botrimarina colliarenosi</name>
    <dbReference type="NCBI Taxonomy" id="2528001"/>
    <lineage>
        <taxon>Bacteria</taxon>
        <taxon>Pseudomonadati</taxon>
        <taxon>Planctomycetota</taxon>
        <taxon>Planctomycetia</taxon>
        <taxon>Pirellulales</taxon>
        <taxon>Lacipirellulaceae</taxon>
        <taxon>Botrimarina</taxon>
    </lineage>
</organism>
<feature type="compositionally biased region" description="Low complexity" evidence="1">
    <location>
        <begin position="288"/>
        <end position="310"/>
    </location>
</feature>
<feature type="chain" id="PRO_5022701541" description="Secreted protein" evidence="2">
    <location>
        <begin position="22"/>
        <end position="378"/>
    </location>
</feature>
<dbReference type="RefSeq" id="WP_146441341.1">
    <property type="nucleotide sequence ID" value="NZ_SJPR01000001.1"/>
</dbReference>
<feature type="compositionally biased region" description="Polar residues" evidence="1">
    <location>
        <begin position="368"/>
        <end position="378"/>
    </location>
</feature>
<reference evidence="3 4" key="1">
    <citation type="submission" date="2019-02" db="EMBL/GenBank/DDBJ databases">
        <title>Deep-cultivation of Planctomycetes and their phenomic and genomic characterization uncovers novel biology.</title>
        <authorList>
            <person name="Wiegand S."/>
            <person name="Jogler M."/>
            <person name="Boedeker C."/>
            <person name="Pinto D."/>
            <person name="Vollmers J."/>
            <person name="Rivas-Marin E."/>
            <person name="Kohn T."/>
            <person name="Peeters S.H."/>
            <person name="Heuer A."/>
            <person name="Rast P."/>
            <person name="Oberbeckmann S."/>
            <person name="Bunk B."/>
            <person name="Jeske O."/>
            <person name="Meyerdierks A."/>
            <person name="Storesund J.E."/>
            <person name="Kallscheuer N."/>
            <person name="Luecker S."/>
            <person name="Lage O.M."/>
            <person name="Pohl T."/>
            <person name="Merkel B.J."/>
            <person name="Hornburger P."/>
            <person name="Mueller R.-W."/>
            <person name="Bruemmer F."/>
            <person name="Labrenz M."/>
            <person name="Spormann A.M."/>
            <person name="Op Den Camp H."/>
            <person name="Overmann J."/>
            <person name="Amann R."/>
            <person name="Jetten M.S.M."/>
            <person name="Mascher T."/>
            <person name="Medema M.H."/>
            <person name="Devos D.P."/>
            <person name="Kaster A.-K."/>
            <person name="Ovreas L."/>
            <person name="Rohde M."/>
            <person name="Galperin M.Y."/>
            <person name="Jogler C."/>
        </authorList>
    </citation>
    <scope>NUCLEOTIDE SEQUENCE [LARGE SCALE GENOMIC DNA]</scope>
    <source>
        <strain evidence="3 4">Pla108</strain>
    </source>
</reference>
<feature type="compositionally biased region" description="Polar residues" evidence="1">
    <location>
        <begin position="215"/>
        <end position="241"/>
    </location>
</feature>
<evidence type="ECO:0000256" key="1">
    <source>
        <dbReference type="SAM" id="MobiDB-lite"/>
    </source>
</evidence>
<evidence type="ECO:0008006" key="5">
    <source>
        <dbReference type="Google" id="ProtNLM"/>
    </source>
</evidence>
<feature type="region of interest" description="Disordered" evidence="1">
    <location>
        <begin position="23"/>
        <end position="158"/>
    </location>
</feature>
<dbReference type="OrthoDB" id="290817at2"/>
<protein>
    <recommendedName>
        <fullName evidence="5">Secreted protein</fullName>
    </recommendedName>
</protein>
<sequence precursor="true">MRMTIGLSMALAMMLASPTLAQLTSSPKPAGEINQANDALNRSTDAAQQSADNASNAASDAADRATEASSDLKSNAEEQSADVAEAADRNVQEASDNAQNEAQGASDSVESQAQEASTKSNSDNEDASNNTDRDEDSRNAEDNRVTSDAGDQSFGNVSQDQLNASWRFVERDGAWWYRTPTNAWMVRQNGEWRPYRYTTGYRGATPAVYDGGYDTSGSQSGANQSYNGQQQAAWQEQGTANSQYGAQPVQYQQPRYGQTSQQGAVGTKEWMCIDGRMRLVTVVAVSSSNSSDSQPSYEPAPAAPESAASREGSDQSANEQDRVANRSQQLTPPPIPQPSDSQDQRASDRPEAPSKEQMRQGAYGDNSGEASSKSNDEE</sequence>
<dbReference type="AlphaFoldDB" id="A0A5C6AIA5"/>
<proteinExistence type="predicted"/>
<dbReference type="EMBL" id="SJPR01000001">
    <property type="protein sequence ID" value="TWT99126.1"/>
    <property type="molecule type" value="Genomic_DNA"/>
</dbReference>
<dbReference type="Proteomes" id="UP000317421">
    <property type="component" value="Unassembled WGS sequence"/>
</dbReference>
<evidence type="ECO:0000256" key="2">
    <source>
        <dbReference type="SAM" id="SignalP"/>
    </source>
</evidence>
<comment type="caution">
    <text evidence="3">The sequence shown here is derived from an EMBL/GenBank/DDBJ whole genome shotgun (WGS) entry which is preliminary data.</text>
</comment>
<gene>
    <name evidence="3" type="ORF">Pla108_00590</name>
</gene>
<feature type="region of interest" description="Disordered" evidence="1">
    <location>
        <begin position="288"/>
        <end position="378"/>
    </location>
</feature>
<feature type="signal peptide" evidence="2">
    <location>
        <begin position="1"/>
        <end position="21"/>
    </location>
</feature>
<feature type="compositionally biased region" description="Polar residues" evidence="1">
    <location>
        <begin position="92"/>
        <end position="121"/>
    </location>
</feature>
<keyword evidence="4" id="KW-1185">Reference proteome</keyword>
<evidence type="ECO:0000313" key="4">
    <source>
        <dbReference type="Proteomes" id="UP000317421"/>
    </source>
</evidence>